<dbReference type="AlphaFoldDB" id="A0A7W0CQR5"/>
<evidence type="ECO:0000313" key="2">
    <source>
        <dbReference type="EMBL" id="MBA2895624.1"/>
    </source>
</evidence>
<proteinExistence type="predicted"/>
<gene>
    <name evidence="2" type="ORF">HNR30_007010</name>
</gene>
<reference evidence="2 3" key="1">
    <citation type="submission" date="2020-07" db="EMBL/GenBank/DDBJ databases">
        <title>Genomic Encyclopedia of Type Strains, Phase IV (KMG-IV): sequencing the most valuable type-strain genomes for metagenomic binning, comparative biology and taxonomic classification.</title>
        <authorList>
            <person name="Goeker M."/>
        </authorList>
    </citation>
    <scope>NUCLEOTIDE SEQUENCE [LARGE SCALE GENOMIC DNA]</scope>
    <source>
        <strain evidence="2 3">DSM 45533</strain>
    </source>
</reference>
<dbReference type="Proteomes" id="UP000530928">
    <property type="component" value="Unassembled WGS sequence"/>
</dbReference>
<evidence type="ECO:0000256" key="1">
    <source>
        <dbReference type="SAM" id="SignalP"/>
    </source>
</evidence>
<feature type="chain" id="PRO_5038754960" evidence="1">
    <location>
        <begin position="26"/>
        <end position="287"/>
    </location>
</feature>
<name>A0A7W0CQR5_9ACTN</name>
<evidence type="ECO:0000313" key="3">
    <source>
        <dbReference type="Proteomes" id="UP000530928"/>
    </source>
</evidence>
<sequence>MRANAPALVAVLVAALLVSCSSAPVAVPAGRPTSMADRQRQQEEYRAGCMERRGFRYQVFVPRQPEPSADERAALLGDYEAGKRVRSTYGFRAFARFVYPDDLKADTSSVYENNPNDRIRQHMSPAQNEAYQEASDACYIEMVRALTGKSVKGFVDHFERAQRAMDDAASRELDGDPRLVALARTYGACLRGEGVAVTSILPSKVGAMASAGVYARLWAIGRKQFPEIPEGAKYMPEISAGEARPYLEEEIETALADLECGRDFRPLFNPRQLEILERISQEWGLDW</sequence>
<protein>
    <submittedName>
        <fullName evidence="2">Uncharacterized protein</fullName>
    </submittedName>
</protein>
<dbReference type="RefSeq" id="WP_181614344.1">
    <property type="nucleotide sequence ID" value="NZ_BAABAM010000011.1"/>
</dbReference>
<comment type="caution">
    <text evidence="2">The sequence shown here is derived from an EMBL/GenBank/DDBJ whole genome shotgun (WGS) entry which is preliminary data.</text>
</comment>
<accession>A0A7W0CQR5</accession>
<organism evidence="2 3">
    <name type="scientific">Nonomuraea soli</name>
    <dbReference type="NCBI Taxonomy" id="1032476"/>
    <lineage>
        <taxon>Bacteria</taxon>
        <taxon>Bacillati</taxon>
        <taxon>Actinomycetota</taxon>
        <taxon>Actinomycetes</taxon>
        <taxon>Streptosporangiales</taxon>
        <taxon>Streptosporangiaceae</taxon>
        <taxon>Nonomuraea</taxon>
    </lineage>
</organism>
<dbReference type="EMBL" id="JACDUR010000007">
    <property type="protein sequence ID" value="MBA2895624.1"/>
    <property type="molecule type" value="Genomic_DNA"/>
</dbReference>
<feature type="signal peptide" evidence="1">
    <location>
        <begin position="1"/>
        <end position="25"/>
    </location>
</feature>
<keyword evidence="1" id="KW-0732">Signal</keyword>
<dbReference type="PROSITE" id="PS51257">
    <property type="entry name" value="PROKAR_LIPOPROTEIN"/>
    <property type="match status" value="1"/>
</dbReference>
<keyword evidence="3" id="KW-1185">Reference proteome</keyword>